<proteinExistence type="predicted"/>
<gene>
    <name evidence="1" type="ORF">CILFYP12_01033</name>
</gene>
<reference evidence="1" key="1">
    <citation type="submission" date="2019-11" db="EMBL/GenBank/DDBJ databases">
        <authorList>
            <person name="Feng L."/>
        </authorList>
    </citation>
    <scope>NUCLEOTIDE SEQUENCE</scope>
    <source>
        <strain evidence="1">CinnocuumLFYP12</strain>
    </source>
</reference>
<accession>A0A6N2T1U2</accession>
<dbReference type="AlphaFoldDB" id="A0A6N2T1U2"/>
<protein>
    <submittedName>
        <fullName evidence="1">Uncharacterized protein</fullName>
    </submittedName>
</protein>
<evidence type="ECO:0000313" key="1">
    <source>
        <dbReference type="EMBL" id="VYS97765.1"/>
    </source>
</evidence>
<dbReference type="EMBL" id="CACRTE010000015">
    <property type="protein sequence ID" value="VYS97765.1"/>
    <property type="molecule type" value="Genomic_DNA"/>
</dbReference>
<sequence length="130" mass="14421">MVLFLSTAMRMKAEALPWQVILNLDYIYNRMIPATVSASSYEKQFREAASKGFSVLQIAKNSGFPLLISTVTGFFLHQLHTGTCTDTICSGFHHFLHILIAAYSSGCFHQTTPLHGILHQLDILRCGSAC</sequence>
<organism evidence="1">
    <name type="scientific">Clostridium innocuum</name>
    <dbReference type="NCBI Taxonomy" id="1522"/>
    <lineage>
        <taxon>Bacteria</taxon>
        <taxon>Bacillati</taxon>
        <taxon>Bacillota</taxon>
        <taxon>Clostridia</taxon>
        <taxon>Eubacteriales</taxon>
        <taxon>Clostridiaceae</taxon>
        <taxon>Clostridium</taxon>
    </lineage>
</organism>
<name>A0A6N2T1U2_CLOIN</name>